<dbReference type="OrthoDB" id="9807923at2"/>
<feature type="transmembrane region" description="Helical" evidence="1">
    <location>
        <begin position="7"/>
        <end position="25"/>
    </location>
</feature>
<dbReference type="InterPro" id="IPR019587">
    <property type="entry name" value="Polyketide_cyclase/dehydratase"/>
</dbReference>
<dbReference type="EMBL" id="JSVC01000016">
    <property type="protein sequence ID" value="KIC93839.1"/>
    <property type="molecule type" value="Genomic_DNA"/>
</dbReference>
<dbReference type="STRING" id="1349421.OI18_14680"/>
<keyword evidence="1" id="KW-0472">Membrane</keyword>
<dbReference type="InterPro" id="IPR011256">
    <property type="entry name" value="Reg_factor_effector_dom_sf"/>
</dbReference>
<feature type="domain" description="GyrI-like small molecule binding" evidence="2">
    <location>
        <begin position="195"/>
        <end position="337"/>
    </location>
</feature>
<gene>
    <name evidence="3" type="ORF">OI18_14680</name>
</gene>
<organism evidence="3 4">
    <name type="scientific">Flavihumibacter solisilvae</name>
    <dbReference type="NCBI Taxonomy" id="1349421"/>
    <lineage>
        <taxon>Bacteria</taxon>
        <taxon>Pseudomonadati</taxon>
        <taxon>Bacteroidota</taxon>
        <taxon>Chitinophagia</taxon>
        <taxon>Chitinophagales</taxon>
        <taxon>Chitinophagaceae</taxon>
        <taxon>Flavihumibacter</taxon>
    </lineage>
</organism>
<evidence type="ECO:0000313" key="3">
    <source>
        <dbReference type="EMBL" id="KIC93839.1"/>
    </source>
</evidence>
<sequence length="338" mass="38008">MKKALRIILWIGGIILALAIIGAFLPGNAFVSRSITINAPASTVYGVLNDLKTYNSWMPWNQKDPYMQVQYAPVTEGKGAWYKWKSNHREVGEGQLTITESIPGKTVTTSLLFEGFDEPSVGGWELSPKNGVTEVTWRMDANMGHNPLNRWFGLFFDRMLGPDFENGLKQLKEKIENGTLKPAEPKLSLEEITAPAMQVLTIMDTARTMADVGPTLQQAYGEIGELVKNQQLDLTGMPLSWYYTGKEPYVLEAAIAVNRLPKTTSGRIRFRNVPPTRSVVVHYYGPYEKSYLAHDHIREWLKSSGNKAKGAPYDVYVDDPTTKKSMYEVRTDIIQPIE</sequence>
<dbReference type="SUPFAM" id="SSF55961">
    <property type="entry name" value="Bet v1-like"/>
    <property type="match status" value="1"/>
</dbReference>
<name>A0A0C1ITR2_9BACT</name>
<keyword evidence="1" id="KW-0812">Transmembrane</keyword>
<comment type="caution">
    <text evidence="3">The sequence shown here is derived from an EMBL/GenBank/DDBJ whole genome shotgun (WGS) entry which is preliminary data.</text>
</comment>
<keyword evidence="4" id="KW-1185">Reference proteome</keyword>
<dbReference type="Pfam" id="PF10604">
    <property type="entry name" value="Polyketide_cyc2"/>
    <property type="match status" value="1"/>
</dbReference>
<dbReference type="Gene3D" id="3.20.80.10">
    <property type="entry name" value="Regulatory factor, effector binding domain"/>
    <property type="match status" value="1"/>
</dbReference>
<dbReference type="InterPro" id="IPR023393">
    <property type="entry name" value="START-like_dom_sf"/>
</dbReference>
<keyword evidence="1" id="KW-1133">Transmembrane helix</keyword>
<accession>A0A0C1ITR2</accession>
<evidence type="ECO:0000313" key="4">
    <source>
        <dbReference type="Proteomes" id="UP000031408"/>
    </source>
</evidence>
<dbReference type="SUPFAM" id="SSF55136">
    <property type="entry name" value="Probable bacterial effector-binding domain"/>
    <property type="match status" value="1"/>
</dbReference>
<dbReference type="CDD" id="cd07818">
    <property type="entry name" value="SRPBCC_1"/>
    <property type="match status" value="1"/>
</dbReference>
<dbReference type="Proteomes" id="UP000031408">
    <property type="component" value="Unassembled WGS sequence"/>
</dbReference>
<dbReference type="Pfam" id="PF06445">
    <property type="entry name" value="GyrI-like"/>
    <property type="match status" value="1"/>
</dbReference>
<evidence type="ECO:0000256" key="1">
    <source>
        <dbReference type="SAM" id="Phobius"/>
    </source>
</evidence>
<protein>
    <recommendedName>
        <fullName evidence="2">GyrI-like small molecule binding domain-containing protein</fullName>
    </recommendedName>
</protein>
<dbReference type="Gene3D" id="3.30.530.20">
    <property type="match status" value="1"/>
</dbReference>
<proteinExistence type="predicted"/>
<evidence type="ECO:0000259" key="2">
    <source>
        <dbReference type="Pfam" id="PF06445"/>
    </source>
</evidence>
<dbReference type="AlphaFoldDB" id="A0A0C1ITR2"/>
<reference evidence="3 4" key="1">
    <citation type="submission" date="2014-11" db="EMBL/GenBank/DDBJ databases">
        <title>Genome sequence of Flavihumibacter solisilvae 3-3.</title>
        <authorList>
            <person name="Zhou G."/>
            <person name="Li M."/>
            <person name="Wang G."/>
        </authorList>
    </citation>
    <scope>NUCLEOTIDE SEQUENCE [LARGE SCALE GENOMIC DNA]</scope>
    <source>
        <strain evidence="3 4">3-3</strain>
    </source>
</reference>
<dbReference type="InterPro" id="IPR029442">
    <property type="entry name" value="GyrI-like"/>
</dbReference>
<dbReference type="RefSeq" id="WP_039141087.1">
    <property type="nucleotide sequence ID" value="NZ_JSVC01000016.1"/>
</dbReference>